<sequence length="254" mass="26971">MSEGLDPILQQKEQQQLKTQLLWRLGIASGLIAAILFGIAWIEKSQENAEPNVQIPQIAPELNASEPAEIASAASEAAISTPAPTPEATALPSISPKPSATAMPVASPTPRQTHSSPIQTIQKIENLPKQIPHTSNRPEPTTAAVYTAIPLIAKAIPTAVPRIMTQPSNNTTATKPATADFPSPINSTRGYSVQAGVFLHANNAEKLLGQLQQAGIPAYLETRVQIGPFKNKIEADTAIKKLKALGITPVLKNE</sequence>
<feature type="region of interest" description="Disordered" evidence="1">
    <location>
        <begin position="66"/>
        <end position="118"/>
    </location>
</feature>
<feature type="transmembrane region" description="Helical" evidence="2">
    <location>
        <begin position="21"/>
        <end position="42"/>
    </location>
</feature>
<evidence type="ECO:0000256" key="2">
    <source>
        <dbReference type="SAM" id="Phobius"/>
    </source>
</evidence>
<dbReference type="Pfam" id="PF05036">
    <property type="entry name" value="SPOR"/>
    <property type="match status" value="1"/>
</dbReference>
<name>A0AAU7F7I4_9NEIS</name>
<dbReference type="AlphaFoldDB" id="A0AAU7F7I4"/>
<dbReference type="EMBL" id="CP157355">
    <property type="protein sequence ID" value="XBM00497.1"/>
    <property type="molecule type" value="Genomic_DNA"/>
</dbReference>
<dbReference type="InterPro" id="IPR036680">
    <property type="entry name" value="SPOR-like_sf"/>
</dbReference>
<keyword evidence="2" id="KW-0472">Membrane</keyword>
<keyword evidence="2" id="KW-0812">Transmembrane</keyword>
<organism evidence="4">
    <name type="scientific">Chitinibacter mangrovi</name>
    <dbReference type="NCBI Taxonomy" id="3153927"/>
    <lineage>
        <taxon>Bacteria</taxon>
        <taxon>Pseudomonadati</taxon>
        <taxon>Pseudomonadota</taxon>
        <taxon>Betaproteobacteria</taxon>
        <taxon>Neisseriales</taxon>
        <taxon>Chitinibacteraceae</taxon>
        <taxon>Chitinibacter</taxon>
    </lineage>
</organism>
<protein>
    <submittedName>
        <fullName evidence="4">SPOR domain-containing protein</fullName>
    </submittedName>
</protein>
<dbReference type="GO" id="GO:0042834">
    <property type="term" value="F:peptidoglycan binding"/>
    <property type="evidence" value="ECO:0007669"/>
    <property type="project" value="InterPro"/>
</dbReference>
<dbReference type="RefSeq" id="WP_348944846.1">
    <property type="nucleotide sequence ID" value="NZ_CP157355.1"/>
</dbReference>
<dbReference type="PROSITE" id="PS51724">
    <property type="entry name" value="SPOR"/>
    <property type="match status" value="1"/>
</dbReference>
<dbReference type="KEGG" id="cmav:ABHF33_15785"/>
<accession>A0AAU7F7I4</accession>
<feature type="compositionally biased region" description="Low complexity" evidence="1">
    <location>
        <begin position="66"/>
        <end position="90"/>
    </location>
</feature>
<evidence type="ECO:0000259" key="3">
    <source>
        <dbReference type="PROSITE" id="PS51724"/>
    </source>
</evidence>
<keyword evidence="2" id="KW-1133">Transmembrane helix</keyword>
<dbReference type="InterPro" id="IPR007730">
    <property type="entry name" value="SPOR-like_dom"/>
</dbReference>
<feature type="domain" description="SPOR" evidence="3">
    <location>
        <begin position="185"/>
        <end position="254"/>
    </location>
</feature>
<feature type="compositionally biased region" description="Polar residues" evidence="1">
    <location>
        <begin position="109"/>
        <end position="118"/>
    </location>
</feature>
<reference evidence="4" key="1">
    <citation type="submission" date="2024-05" db="EMBL/GenBank/DDBJ databases">
        <authorList>
            <person name="Yang L."/>
            <person name="Pan L."/>
        </authorList>
    </citation>
    <scope>NUCLEOTIDE SEQUENCE</scope>
    <source>
        <strain evidence="4">FCG-7</strain>
    </source>
</reference>
<dbReference type="SUPFAM" id="SSF110997">
    <property type="entry name" value="Sporulation related repeat"/>
    <property type="match status" value="1"/>
</dbReference>
<gene>
    <name evidence="4" type="ORF">ABHF33_15785</name>
</gene>
<proteinExistence type="predicted"/>
<dbReference type="Gene3D" id="3.30.70.1070">
    <property type="entry name" value="Sporulation related repeat"/>
    <property type="match status" value="1"/>
</dbReference>
<evidence type="ECO:0000313" key="4">
    <source>
        <dbReference type="EMBL" id="XBM00497.1"/>
    </source>
</evidence>
<evidence type="ECO:0000256" key="1">
    <source>
        <dbReference type="SAM" id="MobiDB-lite"/>
    </source>
</evidence>